<dbReference type="OrthoDB" id="122051at2759"/>
<dbReference type="EMBL" id="BRXW01000581">
    <property type="protein sequence ID" value="GMH67905.1"/>
    <property type="molecule type" value="Genomic_DNA"/>
</dbReference>
<evidence type="ECO:0000256" key="1">
    <source>
        <dbReference type="PROSITE-ProRule" id="PRU00283"/>
    </source>
</evidence>
<keyword evidence="4" id="KW-1185">Reference proteome</keyword>
<dbReference type="GO" id="GO:0005524">
    <property type="term" value="F:ATP binding"/>
    <property type="evidence" value="ECO:0007669"/>
    <property type="project" value="UniProtKB-UniRule"/>
</dbReference>
<keyword evidence="1" id="KW-0067">ATP-binding</keyword>
<dbReference type="InterPro" id="IPR027417">
    <property type="entry name" value="P-loop_NTPase"/>
</dbReference>
<comment type="similarity">
    <text evidence="1">Belongs to the TRAFAC class myosin-kinesin ATPase superfamily. Kinesin family.</text>
</comment>
<dbReference type="Gene3D" id="3.40.850.10">
    <property type="entry name" value="Kinesin motor domain"/>
    <property type="match status" value="1"/>
</dbReference>
<organism evidence="3 4">
    <name type="scientific">Triparma laevis f. longispina</name>
    <dbReference type="NCBI Taxonomy" id="1714387"/>
    <lineage>
        <taxon>Eukaryota</taxon>
        <taxon>Sar</taxon>
        <taxon>Stramenopiles</taxon>
        <taxon>Ochrophyta</taxon>
        <taxon>Bolidophyceae</taxon>
        <taxon>Parmales</taxon>
        <taxon>Triparmaceae</taxon>
        <taxon>Triparma</taxon>
    </lineage>
</organism>
<evidence type="ECO:0000313" key="4">
    <source>
        <dbReference type="Proteomes" id="UP001165122"/>
    </source>
</evidence>
<evidence type="ECO:0000259" key="2">
    <source>
        <dbReference type="PROSITE" id="PS50067"/>
    </source>
</evidence>
<name>A0A9W7ADE7_9STRA</name>
<dbReference type="GO" id="GO:0005871">
    <property type="term" value="C:kinesin complex"/>
    <property type="evidence" value="ECO:0007669"/>
    <property type="project" value="TreeGrafter"/>
</dbReference>
<reference evidence="4" key="1">
    <citation type="journal article" date="2023" name="Commun. Biol.">
        <title>Genome analysis of Parmales, the sister group of diatoms, reveals the evolutionary specialization of diatoms from phago-mixotrophs to photoautotrophs.</title>
        <authorList>
            <person name="Ban H."/>
            <person name="Sato S."/>
            <person name="Yoshikawa S."/>
            <person name="Yamada K."/>
            <person name="Nakamura Y."/>
            <person name="Ichinomiya M."/>
            <person name="Sato N."/>
            <person name="Blanc-Mathieu R."/>
            <person name="Endo H."/>
            <person name="Kuwata A."/>
            <person name="Ogata H."/>
        </authorList>
    </citation>
    <scope>NUCLEOTIDE SEQUENCE [LARGE SCALE GENOMIC DNA]</scope>
    <source>
        <strain evidence="4">NIES 3700</strain>
    </source>
</reference>
<dbReference type="InterPro" id="IPR027640">
    <property type="entry name" value="Kinesin-like_fam"/>
</dbReference>
<evidence type="ECO:0000313" key="3">
    <source>
        <dbReference type="EMBL" id="GMH67905.1"/>
    </source>
</evidence>
<sequence length="474" mass="51788">MGAAVSIEHLTPEQMKEYEQVKDLPEPQIRSHLLSKFPSLTPQKQQTSSLSPMASFTRIKPLTVDNLSGTESSKQITSHTETSITMSSNTTSIKLFSRSKTIPPSATQLEVYSKVAQPLVSRFVEGYDVDLLSYGQTCSGKTYTMFGPPQSMREAARDADAGNFNLKDEHGFVLRAGLEVLSFIEELKGKGSKALLHGCMVEMSILSLTDQSVRDLQQGWAVCFVDEESHLQGAEQKELNSAEDVARFAASVETRLTRGTNMNDTSSRSHCIAGFKLTTLNSKKTEVRESRLQFFDLMGSERFKGQNAAHDESKSSHSSMGGCEGIYSNLSLMALTSCVKAASDLRRKSVKKGGGGKKGKKEDKVAGMLLTKVLAGSLTGHALTGIVTCVSQAPRNGDESWLSLQNGGEMAKILNKPQLQPSRNCEKVLANARKKKKECEDVVARGVAGKYQALRQAQVKQWAGQVHILEKLLM</sequence>
<dbReference type="Pfam" id="PF00225">
    <property type="entry name" value="Kinesin"/>
    <property type="match status" value="1"/>
</dbReference>
<dbReference type="GO" id="GO:0005874">
    <property type="term" value="C:microtubule"/>
    <property type="evidence" value="ECO:0007669"/>
    <property type="project" value="TreeGrafter"/>
</dbReference>
<dbReference type="PANTHER" id="PTHR24115">
    <property type="entry name" value="KINESIN-RELATED"/>
    <property type="match status" value="1"/>
</dbReference>
<comment type="caution">
    <text evidence="3">The sequence shown here is derived from an EMBL/GenBank/DDBJ whole genome shotgun (WGS) entry which is preliminary data.</text>
</comment>
<protein>
    <recommendedName>
        <fullName evidence="2">Kinesin motor domain-containing protein</fullName>
    </recommendedName>
</protein>
<proteinExistence type="inferred from homology"/>
<dbReference type="SMART" id="SM00129">
    <property type="entry name" value="KISc"/>
    <property type="match status" value="1"/>
</dbReference>
<dbReference type="PROSITE" id="PS50067">
    <property type="entry name" value="KINESIN_MOTOR_2"/>
    <property type="match status" value="1"/>
</dbReference>
<dbReference type="PRINTS" id="PR00380">
    <property type="entry name" value="KINESINHEAVY"/>
</dbReference>
<dbReference type="GO" id="GO:0003777">
    <property type="term" value="F:microtubule motor activity"/>
    <property type="evidence" value="ECO:0007669"/>
    <property type="project" value="InterPro"/>
</dbReference>
<dbReference type="InterPro" id="IPR001752">
    <property type="entry name" value="Kinesin_motor_dom"/>
</dbReference>
<dbReference type="Proteomes" id="UP001165122">
    <property type="component" value="Unassembled WGS sequence"/>
</dbReference>
<dbReference type="GO" id="GO:0007018">
    <property type="term" value="P:microtubule-based movement"/>
    <property type="evidence" value="ECO:0007669"/>
    <property type="project" value="InterPro"/>
</dbReference>
<dbReference type="GO" id="GO:0008017">
    <property type="term" value="F:microtubule binding"/>
    <property type="evidence" value="ECO:0007669"/>
    <property type="project" value="InterPro"/>
</dbReference>
<keyword evidence="1" id="KW-0547">Nucleotide-binding</keyword>
<feature type="binding site" evidence="1">
    <location>
        <begin position="135"/>
        <end position="142"/>
    </location>
    <ligand>
        <name>ATP</name>
        <dbReference type="ChEBI" id="CHEBI:30616"/>
    </ligand>
</feature>
<keyword evidence="1" id="KW-0505">Motor protein</keyword>
<dbReference type="GO" id="GO:0016887">
    <property type="term" value="F:ATP hydrolysis activity"/>
    <property type="evidence" value="ECO:0007669"/>
    <property type="project" value="TreeGrafter"/>
</dbReference>
<feature type="domain" description="Kinesin motor" evidence="2">
    <location>
        <begin position="52"/>
        <end position="413"/>
    </location>
</feature>
<dbReference type="AlphaFoldDB" id="A0A9W7ADE7"/>
<dbReference type="SUPFAM" id="SSF52540">
    <property type="entry name" value="P-loop containing nucleoside triphosphate hydrolases"/>
    <property type="match status" value="1"/>
</dbReference>
<accession>A0A9W7ADE7</accession>
<dbReference type="InterPro" id="IPR036961">
    <property type="entry name" value="Kinesin_motor_dom_sf"/>
</dbReference>
<gene>
    <name evidence="3" type="ORF">TrLO_g3036</name>
</gene>